<reference evidence="3 4" key="2">
    <citation type="submission" date="2024-07" db="EMBL/GenBank/DDBJ databases">
        <authorList>
            <person name="Akdeniz Z."/>
        </authorList>
    </citation>
    <scope>NUCLEOTIDE SEQUENCE [LARGE SCALE GENOMIC DNA]</scope>
</reference>
<evidence type="ECO:0000313" key="2">
    <source>
        <dbReference type="EMBL" id="CAI9937001.1"/>
    </source>
</evidence>
<feature type="coiled-coil region" evidence="1">
    <location>
        <begin position="79"/>
        <end position="129"/>
    </location>
</feature>
<protein>
    <submittedName>
        <fullName evidence="3">Hypothetical_protein</fullName>
    </submittedName>
</protein>
<evidence type="ECO:0000313" key="3">
    <source>
        <dbReference type="EMBL" id="CAL6041688.1"/>
    </source>
</evidence>
<dbReference type="EMBL" id="CAXDID020000151">
    <property type="protein sequence ID" value="CAL6041688.1"/>
    <property type="molecule type" value="Genomic_DNA"/>
</dbReference>
<evidence type="ECO:0000256" key="1">
    <source>
        <dbReference type="SAM" id="Coils"/>
    </source>
</evidence>
<reference evidence="2" key="1">
    <citation type="submission" date="2023-06" db="EMBL/GenBank/DDBJ databases">
        <authorList>
            <person name="Kurt Z."/>
        </authorList>
    </citation>
    <scope>NUCLEOTIDE SEQUENCE</scope>
</reference>
<accession>A0AA86U1W4</accession>
<keyword evidence="4" id="KW-1185">Reference proteome</keyword>
<gene>
    <name evidence="2" type="ORF">HINF_LOCUS24646</name>
    <name evidence="3" type="ORF">HINF_LOCUS39233</name>
</gene>
<evidence type="ECO:0000313" key="4">
    <source>
        <dbReference type="Proteomes" id="UP001642409"/>
    </source>
</evidence>
<comment type="caution">
    <text evidence="2">The sequence shown here is derived from an EMBL/GenBank/DDBJ whole genome shotgun (WGS) entry which is preliminary data.</text>
</comment>
<dbReference type="AlphaFoldDB" id="A0AA86U1W4"/>
<keyword evidence="1" id="KW-0175">Coiled coil</keyword>
<proteinExistence type="predicted"/>
<name>A0AA86U1W4_9EUKA</name>
<sequence>MKSPLKNSSASTIKPIRQPLRQASITEMSQIHAKLELQRQNIVSRELKNVQARALQIQKINSQQKLKSDADRELQRILYENDKKKMQQMDQLYKQQQLELQTRLEQEKLFKIENERKQLEDMRKRVNMRKIDAHIHQYKQKLLKLNFLSDNLKNVVPKIKQDISLQKITLELKNEQNQSNEAISSQIRFAPPQPPIPDPQIIPEPQIQIPQMQTHQKLLLSELQQPNPKPNTKRRKSSNVSHFVLLAQTQITLQLNKLNNVALLYLKNELKLNLKSCEQCKQDISGYLDQKLTENLEIGKKHTGDYLEVQNLLNLLKSLVNQIENAEDIKWLVNRIAEI</sequence>
<organism evidence="2">
    <name type="scientific">Hexamita inflata</name>
    <dbReference type="NCBI Taxonomy" id="28002"/>
    <lineage>
        <taxon>Eukaryota</taxon>
        <taxon>Metamonada</taxon>
        <taxon>Diplomonadida</taxon>
        <taxon>Hexamitidae</taxon>
        <taxon>Hexamitinae</taxon>
        <taxon>Hexamita</taxon>
    </lineage>
</organism>
<dbReference type="Proteomes" id="UP001642409">
    <property type="component" value="Unassembled WGS sequence"/>
</dbReference>
<dbReference type="EMBL" id="CATOUU010000643">
    <property type="protein sequence ID" value="CAI9937001.1"/>
    <property type="molecule type" value="Genomic_DNA"/>
</dbReference>